<evidence type="ECO:0000313" key="2">
    <source>
        <dbReference type="Proteomes" id="UP000277204"/>
    </source>
</evidence>
<dbReference type="Proteomes" id="UP000277204">
    <property type="component" value="Unassembled WGS sequence"/>
</dbReference>
<evidence type="ECO:0000313" key="1">
    <source>
        <dbReference type="EMBL" id="VDP05665.1"/>
    </source>
</evidence>
<reference evidence="1 2" key="1">
    <citation type="submission" date="2018-11" db="EMBL/GenBank/DDBJ databases">
        <authorList>
            <consortium name="Pathogen Informatics"/>
        </authorList>
    </citation>
    <scope>NUCLEOTIDE SEQUENCE [LARGE SCALE GENOMIC DNA]</scope>
    <source>
        <strain evidence="1 2">Zambia</strain>
    </source>
</reference>
<gene>
    <name evidence="1" type="ORF">SMRZ_LOCUS13341</name>
</gene>
<dbReference type="Pfam" id="PF20049">
    <property type="entry name" value="DUF6451"/>
    <property type="match status" value="1"/>
</dbReference>
<keyword evidence="2" id="KW-1185">Reference proteome</keyword>
<proteinExistence type="predicted"/>
<sequence>MFAFININNLNIHKGENKILKYNTMSTVQVTLDGDALEEMESFTRLGSTIDKQGIFDDGVKAKINKARAASLQMNSICNSKQLSVTTKVRIFNTNNKKVLLYGA</sequence>
<dbReference type="AlphaFoldDB" id="A0A183MBB6"/>
<accession>A0A183MBB6</accession>
<name>A0A183MBB6_9TREM</name>
<protein>
    <submittedName>
        <fullName evidence="1">Uncharacterized protein</fullName>
    </submittedName>
</protein>
<dbReference type="EMBL" id="UZAI01009720">
    <property type="protein sequence ID" value="VDP05665.1"/>
    <property type="molecule type" value="Genomic_DNA"/>
</dbReference>
<organism evidence="1 2">
    <name type="scientific">Schistosoma margrebowiei</name>
    <dbReference type="NCBI Taxonomy" id="48269"/>
    <lineage>
        <taxon>Eukaryota</taxon>
        <taxon>Metazoa</taxon>
        <taxon>Spiralia</taxon>
        <taxon>Lophotrochozoa</taxon>
        <taxon>Platyhelminthes</taxon>
        <taxon>Trematoda</taxon>
        <taxon>Digenea</taxon>
        <taxon>Strigeidida</taxon>
        <taxon>Schistosomatoidea</taxon>
        <taxon>Schistosomatidae</taxon>
        <taxon>Schistosoma</taxon>
    </lineage>
</organism>
<dbReference type="InterPro" id="IPR045609">
    <property type="entry name" value="DUF6451"/>
</dbReference>